<reference evidence="6 7" key="1">
    <citation type="submission" date="2017-04" db="EMBL/GenBank/DDBJ databases">
        <authorList>
            <person name="Afonso C.L."/>
            <person name="Miller P.J."/>
            <person name="Scott M.A."/>
            <person name="Spackman E."/>
            <person name="Goraichik I."/>
            <person name="Dimitrov K.M."/>
            <person name="Suarez D.L."/>
            <person name="Swayne D.E."/>
        </authorList>
    </citation>
    <scope>NUCLEOTIDE SEQUENCE [LARGE SCALE GENOMIC DNA]</scope>
    <source>
        <strain evidence="6 7">DSM 26133</strain>
    </source>
</reference>
<keyword evidence="2 4" id="KW-0233">DNA recombination</keyword>
<dbReference type="OrthoDB" id="9789152at2"/>
<keyword evidence="7" id="KW-1185">Reference proteome</keyword>
<comment type="function">
    <text evidence="4">Involved in DNA repair and RecF pathway recombination.</text>
</comment>
<evidence type="ECO:0000259" key="5">
    <source>
        <dbReference type="Pfam" id="PF11967"/>
    </source>
</evidence>
<evidence type="ECO:0000256" key="4">
    <source>
        <dbReference type="HAMAP-Rule" id="MF_00201"/>
    </source>
</evidence>
<dbReference type="InterPro" id="IPR012340">
    <property type="entry name" value="NA-bd_OB-fold"/>
</dbReference>
<dbReference type="PANTHER" id="PTHR33991:SF1">
    <property type="entry name" value="DNA REPAIR PROTEIN RECO"/>
    <property type="match status" value="1"/>
</dbReference>
<organism evidence="6 7">
    <name type="scientific">Reichenbachiella faecimaris</name>
    <dbReference type="NCBI Taxonomy" id="692418"/>
    <lineage>
        <taxon>Bacteria</taxon>
        <taxon>Pseudomonadati</taxon>
        <taxon>Bacteroidota</taxon>
        <taxon>Cytophagia</taxon>
        <taxon>Cytophagales</taxon>
        <taxon>Reichenbachiellaceae</taxon>
        <taxon>Reichenbachiella</taxon>
    </lineage>
</organism>
<dbReference type="RefSeq" id="WP_084373095.1">
    <property type="nucleotide sequence ID" value="NZ_FWYF01000002.1"/>
</dbReference>
<dbReference type="AlphaFoldDB" id="A0A1W2GF69"/>
<dbReference type="Pfam" id="PF11967">
    <property type="entry name" value="RecO_N"/>
    <property type="match status" value="1"/>
</dbReference>
<dbReference type="GO" id="GO:0006310">
    <property type="term" value="P:DNA recombination"/>
    <property type="evidence" value="ECO:0007669"/>
    <property type="project" value="UniProtKB-UniRule"/>
</dbReference>
<dbReference type="GO" id="GO:0006302">
    <property type="term" value="P:double-strand break repair"/>
    <property type="evidence" value="ECO:0007669"/>
    <property type="project" value="TreeGrafter"/>
</dbReference>
<evidence type="ECO:0000313" key="6">
    <source>
        <dbReference type="EMBL" id="SMD35319.1"/>
    </source>
</evidence>
<evidence type="ECO:0000256" key="1">
    <source>
        <dbReference type="ARBA" id="ARBA00022763"/>
    </source>
</evidence>
<gene>
    <name evidence="4" type="primary">recO</name>
    <name evidence="6" type="ORF">SAMN04488029_2450</name>
</gene>
<keyword evidence="1 4" id="KW-0227">DNA damage</keyword>
<dbReference type="PANTHER" id="PTHR33991">
    <property type="entry name" value="DNA REPAIR PROTEIN RECO"/>
    <property type="match status" value="1"/>
</dbReference>
<dbReference type="GO" id="GO:0043590">
    <property type="term" value="C:bacterial nucleoid"/>
    <property type="evidence" value="ECO:0007669"/>
    <property type="project" value="TreeGrafter"/>
</dbReference>
<comment type="similarity">
    <text evidence="4">Belongs to the RecO family.</text>
</comment>
<dbReference type="Proteomes" id="UP000192472">
    <property type="component" value="Unassembled WGS sequence"/>
</dbReference>
<dbReference type="HAMAP" id="MF_00201">
    <property type="entry name" value="RecO"/>
    <property type="match status" value="1"/>
</dbReference>
<evidence type="ECO:0000256" key="2">
    <source>
        <dbReference type="ARBA" id="ARBA00023172"/>
    </source>
</evidence>
<dbReference type="InterPro" id="IPR003717">
    <property type="entry name" value="RecO"/>
</dbReference>
<feature type="domain" description="DNA replication/recombination mediator RecO N-terminal" evidence="5">
    <location>
        <begin position="1"/>
        <end position="83"/>
    </location>
</feature>
<dbReference type="SUPFAM" id="SSF50249">
    <property type="entry name" value="Nucleic acid-binding proteins"/>
    <property type="match status" value="1"/>
</dbReference>
<dbReference type="Gene3D" id="2.40.50.140">
    <property type="entry name" value="Nucleic acid-binding proteins"/>
    <property type="match status" value="1"/>
</dbReference>
<evidence type="ECO:0000256" key="3">
    <source>
        <dbReference type="ARBA" id="ARBA00023204"/>
    </source>
</evidence>
<name>A0A1W2GF69_REIFA</name>
<dbReference type="NCBIfam" id="TIGR00613">
    <property type="entry name" value="reco"/>
    <property type="match status" value="1"/>
</dbReference>
<dbReference type="InterPro" id="IPR022572">
    <property type="entry name" value="DNA_rep/recomb_RecO_N"/>
</dbReference>
<keyword evidence="3 4" id="KW-0234">DNA repair</keyword>
<evidence type="ECO:0000313" key="7">
    <source>
        <dbReference type="Proteomes" id="UP000192472"/>
    </source>
</evidence>
<sequence length="230" mass="26862">MLQKTRGIVLNYIKYRETSIIARVYTENFGIQSYIINSVRSQRSKKGLALLQPLTVLDMVVYFKNQKSDGLQRISEYKPAHSFTSIPFDIKKSAVALFVTELLTKVLKEEVDRGQVFEFLFQFILTLDQRKDGFESLHLYLMVQLTHYIGFGIHNKKELENDGLVSEISTSYEAIYTGVLKLNESKISDDFDIQNMLRRDILNYMIEYYKLHVDGFKELKSLDVLTQIFR</sequence>
<proteinExistence type="inferred from homology"/>
<accession>A0A1W2GF69</accession>
<dbReference type="EMBL" id="FWYF01000002">
    <property type="protein sequence ID" value="SMD35319.1"/>
    <property type="molecule type" value="Genomic_DNA"/>
</dbReference>
<dbReference type="Pfam" id="PF02565">
    <property type="entry name" value="RecO_C"/>
    <property type="match status" value="1"/>
</dbReference>
<protein>
    <recommendedName>
        <fullName evidence="4">DNA repair protein RecO</fullName>
    </recommendedName>
    <alternativeName>
        <fullName evidence="4">Recombination protein O</fullName>
    </alternativeName>
</protein>
<dbReference type="STRING" id="692418.SAMN04488029_2450"/>